<evidence type="ECO:0000313" key="2">
    <source>
        <dbReference type="Proteomes" id="UP001303046"/>
    </source>
</evidence>
<reference evidence="1 2" key="1">
    <citation type="submission" date="2023-08" db="EMBL/GenBank/DDBJ databases">
        <title>A Necator americanus chromosomal reference genome.</title>
        <authorList>
            <person name="Ilik V."/>
            <person name="Petrzelkova K.J."/>
            <person name="Pardy F."/>
            <person name="Fuh T."/>
            <person name="Niatou-Singa F.S."/>
            <person name="Gouil Q."/>
            <person name="Baker L."/>
            <person name="Ritchie M.E."/>
            <person name="Jex A.R."/>
            <person name="Gazzola D."/>
            <person name="Li H."/>
            <person name="Toshio Fujiwara R."/>
            <person name="Zhan B."/>
            <person name="Aroian R.V."/>
            <person name="Pafco B."/>
            <person name="Schwarz E.M."/>
        </authorList>
    </citation>
    <scope>NUCLEOTIDE SEQUENCE [LARGE SCALE GENOMIC DNA]</scope>
    <source>
        <strain evidence="1 2">Aroian</strain>
        <tissue evidence="1">Whole animal</tissue>
    </source>
</reference>
<sequence>MTSQVSVIGENLTGYYEKALFFFNIDAEVNLDEGKQLEFISPKASCCRTTAIQPLKFSSAMNQLFSCFLIIVSISSTESLQCNVMNTIQGLFVQQCPGNIMSCMKFVCRLRGYEQVYKGCNDPANPAVACQTLQSNCQAQGGTGQCFTCNYEFCNSSAELTSFVVLAAAILFYSI</sequence>
<proteinExistence type="predicted"/>
<name>A0ABR1DXU3_NECAM</name>
<evidence type="ECO:0000313" key="1">
    <source>
        <dbReference type="EMBL" id="KAK6755255.1"/>
    </source>
</evidence>
<comment type="caution">
    <text evidence="1">The sequence shown here is derived from an EMBL/GenBank/DDBJ whole genome shotgun (WGS) entry which is preliminary data.</text>
</comment>
<gene>
    <name evidence="1" type="primary">Necator_chrV.g18724</name>
    <name evidence="1" type="ORF">RB195_013933</name>
</gene>
<dbReference type="Proteomes" id="UP001303046">
    <property type="component" value="Unassembled WGS sequence"/>
</dbReference>
<protein>
    <submittedName>
        <fullName evidence="1">Uncharacterized protein</fullName>
    </submittedName>
</protein>
<accession>A0ABR1DXU3</accession>
<organism evidence="1 2">
    <name type="scientific">Necator americanus</name>
    <name type="common">Human hookworm</name>
    <dbReference type="NCBI Taxonomy" id="51031"/>
    <lineage>
        <taxon>Eukaryota</taxon>
        <taxon>Metazoa</taxon>
        <taxon>Ecdysozoa</taxon>
        <taxon>Nematoda</taxon>
        <taxon>Chromadorea</taxon>
        <taxon>Rhabditida</taxon>
        <taxon>Rhabditina</taxon>
        <taxon>Rhabditomorpha</taxon>
        <taxon>Strongyloidea</taxon>
        <taxon>Ancylostomatidae</taxon>
        <taxon>Bunostominae</taxon>
        <taxon>Necator</taxon>
    </lineage>
</organism>
<keyword evidence="2" id="KW-1185">Reference proteome</keyword>
<dbReference type="EMBL" id="JAVFWL010000005">
    <property type="protein sequence ID" value="KAK6755255.1"/>
    <property type="molecule type" value="Genomic_DNA"/>
</dbReference>